<dbReference type="eggNOG" id="COG2931">
    <property type="taxonomic scope" value="Bacteria"/>
</dbReference>
<dbReference type="InterPro" id="IPR006626">
    <property type="entry name" value="PbH1"/>
</dbReference>
<dbReference type="AlphaFoldDB" id="F5ZBH4"/>
<reference evidence="1 2" key="1">
    <citation type="journal article" date="2011" name="J. Bacteriol.">
        <title>Complete genome sequence of the polycyclic aromatic hydrocarbon-degrading bacterium Alteromonas sp. strain SN2.</title>
        <authorList>
            <person name="Jin H.M."/>
            <person name="Jeong H."/>
            <person name="Moon E.J."/>
            <person name="Math R.K."/>
            <person name="Lee K."/>
            <person name="Kim H.J."/>
            <person name="Jeon C.O."/>
            <person name="Oh T.K."/>
            <person name="Kim J.F."/>
        </authorList>
    </citation>
    <scope>NUCLEOTIDE SEQUENCE [LARGE SCALE GENOMIC DNA]</scope>
    <source>
        <strain evidence="2">JCM 17741 / KACC 18427 / KCTC 11700BP / SN2</strain>
    </source>
</reference>
<dbReference type="HOGENOM" id="CLU_019640_0_0_6"/>
<evidence type="ECO:0000313" key="1">
    <source>
        <dbReference type="EMBL" id="AEF03631.1"/>
    </source>
</evidence>
<dbReference type="OrthoDB" id="6197160at2"/>
<dbReference type="PROSITE" id="PS51257">
    <property type="entry name" value="PROKAR_LIPOPROTEIN"/>
    <property type="match status" value="1"/>
</dbReference>
<gene>
    <name evidence="1" type="ordered locus">ambt_10535</name>
</gene>
<protein>
    <recommendedName>
        <fullName evidence="3">Right handed beta helix domain-containing protein</fullName>
    </recommendedName>
</protein>
<sequence>MELRKVKSCYSNTLFSTFIVLLLASCSVINLPNKMDISNSQPGALIQDELAGHAKLDNSELKKFLLSIDAGKKTRALVRGNTDTIIRLYRLNSLAIVSEKNFQGSLLAESLSGSEDKANAITTLISLFPIDAYRILTYVEQNRIIDTSDILAIAVKKKLDPSIILNAAASGMENSATPLIHSAGLVIYGQNEENQSEVKYRIKGSSKWLPALALSWDPIYGALSGSIVHLDPNTNYEVEVLVTDYESNTKSYSFQFTTQPDSPPIDSEKIYYLSEIYNGGQLDLEALNIYGSEDGYAKVIGDGETIIANEDDLSAVNIGSQSYIILENLTIESGVRYGIFAKNTHHIWIKGCNISKYGREATIVKNGKAYSSETSTSPINYDSGIYLEKTGVSVIEECEIHSPNGKANHWGYGHPNGPNALQVYAYHPEEQFRGQMIVRNNKFYGSDLHRFNDVIEGRKNTWRNGGFVRDSAIYGNYLAYANDDLIEIDGGQRNVLVYENELTQGYVGISVAPNMLGPSYLFHNYIHDLGDERGKEWTAIKAGGLLAKPGGKTYILENYIVTNRNGIAASNVNNDNSFWLEVRNNIIINRNKSNMVGLGIYDKQKYFLSNFYNNVIYNIQAEAPYIEVAHDSIKEHFLTYDSQFVGSLNNEPNVELPIFSEDSIYNFTRSIENVETPKNELIVNFFDYPVTPFATQTKYGTVIINDKDTLSLSGNGWYKIPVDYEITKDTVLSLNYIAEGRIEIGGVAFETDNKVTASRVFKFIGVQPYGHNLTNVTRNKRETKVNIPIGEYNLGNLNYIVFILDNDVIESNNNSKMTFHNIKLQEKNQKTQNKLYKEMIPIGQMGL</sequence>
<dbReference type="SUPFAM" id="SSF51126">
    <property type="entry name" value="Pectin lyase-like"/>
    <property type="match status" value="1"/>
</dbReference>
<dbReference type="InterPro" id="IPR012334">
    <property type="entry name" value="Pectin_lyas_fold"/>
</dbReference>
<keyword evidence="2" id="KW-1185">Reference proteome</keyword>
<dbReference type="RefSeq" id="WP_013784566.1">
    <property type="nucleotide sequence ID" value="NC_015554.1"/>
</dbReference>
<dbReference type="KEGG" id="alt:ambt_10535"/>
<dbReference type="EMBL" id="CP002339">
    <property type="protein sequence ID" value="AEF03631.1"/>
    <property type="molecule type" value="Genomic_DNA"/>
</dbReference>
<evidence type="ECO:0000313" key="2">
    <source>
        <dbReference type="Proteomes" id="UP000000683"/>
    </source>
</evidence>
<proteinExistence type="predicted"/>
<dbReference type="Gene3D" id="2.160.20.10">
    <property type="entry name" value="Single-stranded right-handed beta-helix, Pectin lyase-like"/>
    <property type="match status" value="1"/>
</dbReference>
<dbReference type="InterPro" id="IPR011050">
    <property type="entry name" value="Pectin_lyase_fold/virulence"/>
</dbReference>
<dbReference type="SMART" id="SM00710">
    <property type="entry name" value="PbH1"/>
    <property type="match status" value="4"/>
</dbReference>
<organism evidence="1 2">
    <name type="scientific">Alteromonas naphthalenivorans</name>
    <dbReference type="NCBI Taxonomy" id="715451"/>
    <lineage>
        <taxon>Bacteria</taxon>
        <taxon>Pseudomonadati</taxon>
        <taxon>Pseudomonadota</taxon>
        <taxon>Gammaproteobacteria</taxon>
        <taxon>Alteromonadales</taxon>
        <taxon>Alteromonadaceae</taxon>
        <taxon>Alteromonas/Salinimonas group</taxon>
        <taxon>Alteromonas</taxon>
    </lineage>
</organism>
<dbReference type="Proteomes" id="UP000000683">
    <property type="component" value="Chromosome"/>
</dbReference>
<accession>F5ZBH4</accession>
<evidence type="ECO:0008006" key="3">
    <source>
        <dbReference type="Google" id="ProtNLM"/>
    </source>
</evidence>
<name>F5ZBH4_ALTNA</name>